<feature type="domain" description="RNA 2-O ribose methyltransferase substrate binding" evidence="5">
    <location>
        <begin position="87"/>
        <end position="163"/>
    </location>
</feature>
<dbReference type="Gene3D" id="3.30.1330.30">
    <property type="match status" value="1"/>
</dbReference>
<evidence type="ECO:0000256" key="4">
    <source>
        <dbReference type="SAM" id="MobiDB-lite"/>
    </source>
</evidence>
<dbReference type="InterPro" id="IPR029064">
    <property type="entry name" value="Ribosomal_eL30-like_sf"/>
</dbReference>
<accession>A0ABN1GHS7</accession>
<keyword evidence="3" id="KW-0808">Transferase</keyword>
<evidence type="ECO:0000313" key="6">
    <source>
        <dbReference type="EMBL" id="GAA0611814.1"/>
    </source>
</evidence>
<dbReference type="Pfam" id="PF00588">
    <property type="entry name" value="SpoU_methylase"/>
    <property type="match status" value="1"/>
</dbReference>
<dbReference type="Proteomes" id="UP001500957">
    <property type="component" value="Unassembled WGS sequence"/>
</dbReference>
<dbReference type="NCBIfam" id="TIGR00186">
    <property type="entry name" value="rRNA_methyl_3"/>
    <property type="match status" value="1"/>
</dbReference>
<dbReference type="InterPro" id="IPR013123">
    <property type="entry name" value="SpoU_subst-bd"/>
</dbReference>
<dbReference type="InterPro" id="IPR029026">
    <property type="entry name" value="tRNA_m1G_MTases_N"/>
</dbReference>
<dbReference type="Gene3D" id="3.40.1280.10">
    <property type="match status" value="1"/>
</dbReference>
<proteinExistence type="inferred from homology"/>
<comment type="caution">
    <text evidence="6">The sequence shown here is derived from an EMBL/GenBank/DDBJ whole genome shotgun (WGS) entry which is preliminary data.</text>
</comment>
<dbReference type="CDD" id="cd18103">
    <property type="entry name" value="SpoU-like_RlmB"/>
    <property type="match status" value="1"/>
</dbReference>
<evidence type="ECO:0000259" key="5">
    <source>
        <dbReference type="SMART" id="SM00967"/>
    </source>
</evidence>
<evidence type="ECO:0000256" key="1">
    <source>
        <dbReference type="ARBA" id="ARBA00007228"/>
    </source>
</evidence>
<sequence>MAGNSKRQGAVRKGASKKGATVGSGGQARRALAPKGPTPKATERTGHPAARRAAAAAKREAAGRRPATGPSRTGKPSGKAPKDSGELVIGRNSVLEALEAGIPASALFVAERIDSDDRVREALKYCAQHGIPLLEAPRAELDKMTQRALHQGLVLQVPPYEYAHADDLLARAGRQAPLVVALDGVTDPRNLGAVLRSAEAFGAHGVLIPERRAAGMTAGAWKTAAGAAARLPVARCTNLTRALVAYQKAGLMVAALDGEGDVAIGDLELAPEPLVLVVGAEGKGVSRLVSEAADVRVRIPMPGATESLNAGVAAGIALYEIARRRSS</sequence>
<dbReference type="SUPFAM" id="SSF55315">
    <property type="entry name" value="L30e-like"/>
    <property type="match status" value="1"/>
</dbReference>
<protein>
    <submittedName>
        <fullName evidence="6">23S rRNA (Guanosine(2251)-2'-O)-methyltransferase RlmB</fullName>
    </submittedName>
</protein>
<gene>
    <name evidence="6" type="primary">rlmB</name>
    <name evidence="6" type="ORF">GCM10009547_12310</name>
</gene>
<evidence type="ECO:0000256" key="2">
    <source>
        <dbReference type="ARBA" id="ARBA00022603"/>
    </source>
</evidence>
<dbReference type="InterPro" id="IPR029028">
    <property type="entry name" value="Alpha/beta_knot_MTases"/>
</dbReference>
<dbReference type="InterPro" id="IPR004441">
    <property type="entry name" value="rRNA_MeTrfase_TrmH"/>
</dbReference>
<dbReference type="Pfam" id="PF08032">
    <property type="entry name" value="SpoU_sub_bind"/>
    <property type="match status" value="1"/>
</dbReference>
<feature type="region of interest" description="Disordered" evidence="4">
    <location>
        <begin position="1"/>
        <end position="85"/>
    </location>
</feature>
<name>A0ABN1GHS7_9ACTN</name>
<reference evidence="6 7" key="1">
    <citation type="journal article" date="2019" name="Int. J. Syst. Evol. Microbiol.">
        <title>The Global Catalogue of Microorganisms (GCM) 10K type strain sequencing project: providing services to taxonomists for standard genome sequencing and annotation.</title>
        <authorList>
            <consortium name="The Broad Institute Genomics Platform"/>
            <consortium name="The Broad Institute Genome Sequencing Center for Infectious Disease"/>
            <person name="Wu L."/>
            <person name="Ma J."/>
        </authorList>
    </citation>
    <scope>NUCLEOTIDE SEQUENCE [LARGE SCALE GENOMIC DNA]</scope>
    <source>
        <strain evidence="6 7">JCM 10671</strain>
    </source>
</reference>
<organism evidence="6 7">
    <name type="scientific">Sporichthya brevicatena</name>
    <dbReference type="NCBI Taxonomy" id="171442"/>
    <lineage>
        <taxon>Bacteria</taxon>
        <taxon>Bacillati</taxon>
        <taxon>Actinomycetota</taxon>
        <taxon>Actinomycetes</taxon>
        <taxon>Sporichthyales</taxon>
        <taxon>Sporichthyaceae</taxon>
        <taxon>Sporichthya</taxon>
    </lineage>
</organism>
<dbReference type="PANTHER" id="PTHR46429:SF1">
    <property type="entry name" value="23S RRNA (GUANOSINE-2'-O-)-METHYLTRANSFERASE RLMB"/>
    <property type="match status" value="1"/>
</dbReference>
<evidence type="ECO:0000256" key="3">
    <source>
        <dbReference type="ARBA" id="ARBA00022679"/>
    </source>
</evidence>
<dbReference type="SMART" id="SM00967">
    <property type="entry name" value="SpoU_sub_bind"/>
    <property type="match status" value="1"/>
</dbReference>
<keyword evidence="2" id="KW-0489">Methyltransferase</keyword>
<dbReference type="EMBL" id="BAAAHE010000008">
    <property type="protein sequence ID" value="GAA0611814.1"/>
    <property type="molecule type" value="Genomic_DNA"/>
</dbReference>
<dbReference type="PANTHER" id="PTHR46429">
    <property type="entry name" value="23S RRNA (GUANOSINE-2'-O-)-METHYLTRANSFERASE RLMB"/>
    <property type="match status" value="1"/>
</dbReference>
<evidence type="ECO:0000313" key="7">
    <source>
        <dbReference type="Proteomes" id="UP001500957"/>
    </source>
</evidence>
<dbReference type="RefSeq" id="WP_344602704.1">
    <property type="nucleotide sequence ID" value="NZ_BAAAHE010000008.1"/>
</dbReference>
<comment type="similarity">
    <text evidence="1">Belongs to the class IV-like SAM-binding methyltransferase superfamily. RNA methyltransferase TrmH family.</text>
</comment>
<keyword evidence="7" id="KW-1185">Reference proteome</keyword>
<dbReference type="SUPFAM" id="SSF75217">
    <property type="entry name" value="alpha/beta knot"/>
    <property type="match status" value="1"/>
</dbReference>
<dbReference type="InterPro" id="IPR001537">
    <property type="entry name" value="SpoU_MeTrfase"/>
</dbReference>